<dbReference type="SMART" id="SM00421">
    <property type="entry name" value="HTH_LUXR"/>
    <property type="match status" value="1"/>
</dbReference>
<feature type="domain" description="Response regulatory" evidence="4">
    <location>
        <begin position="3"/>
        <end position="118"/>
    </location>
</feature>
<dbReference type="InterPro" id="IPR000792">
    <property type="entry name" value="Tscrpt_reg_LuxR_C"/>
</dbReference>
<accession>A0A2P8I5W5</accession>
<evidence type="ECO:0000313" key="5">
    <source>
        <dbReference type="EMBL" id="PSL53842.1"/>
    </source>
</evidence>
<evidence type="ECO:0000256" key="2">
    <source>
        <dbReference type="PROSITE-ProRule" id="PRU00169"/>
    </source>
</evidence>
<feature type="domain" description="HTH luxR-type" evidence="3">
    <location>
        <begin position="133"/>
        <end position="198"/>
    </location>
</feature>
<dbReference type="GO" id="GO:0003677">
    <property type="term" value="F:DNA binding"/>
    <property type="evidence" value="ECO:0007669"/>
    <property type="project" value="UniProtKB-KW"/>
</dbReference>
<dbReference type="SUPFAM" id="SSF52172">
    <property type="entry name" value="CheY-like"/>
    <property type="match status" value="1"/>
</dbReference>
<dbReference type="InterPro" id="IPR036388">
    <property type="entry name" value="WH-like_DNA-bd_sf"/>
</dbReference>
<dbReference type="Gene3D" id="1.10.10.10">
    <property type="entry name" value="Winged helix-like DNA-binding domain superfamily/Winged helix DNA-binding domain"/>
    <property type="match status" value="1"/>
</dbReference>
<dbReference type="PRINTS" id="PR00038">
    <property type="entry name" value="HTHLUXR"/>
</dbReference>
<keyword evidence="1" id="KW-0238">DNA-binding</keyword>
<feature type="modified residue" description="4-aspartylphosphate" evidence="2">
    <location>
        <position position="54"/>
    </location>
</feature>
<name>A0A2P8I5W5_SACCR</name>
<dbReference type="Pfam" id="PF00072">
    <property type="entry name" value="Response_reg"/>
    <property type="match status" value="1"/>
</dbReference>
<keyword evidence="6" id="KW-1185">Reference proteome</keyword>
<dbReference type="InterPro" id="IPR001789">
    <property type="entry name" value="Sig_transdc_resp-reg_receiver"/>
</dbReference>
<dbReference type="RefSeq" id="WP_106617812.1">
    <property type="nucleotide sequence ID" value="NZ_PYAX01000008.1"/>
</dbReference>
<dbReference type="Pfam" id="PF00196">
    <property type="entry name" value="GerE"/>
    <property type="match status" value="1"/>
</dbReference>
<gene>
    <name evidence="5" type="ORF">B0I31_108289</name>
</gene>
<evidence type="ECO:0000256" key="1">
    <source>
        <dbReference type="ARBA" id="ARBA00023125"/>
    </source>
</evidence>
<reference evidence="5 6" key="1">
    <citation type="submission" date="2018-03" db="EMBL/GenBank/DDBJ databases">
        <title>Genomic Encyclopedia of Type Strains, Phase III (KMG-III): the genomes of soil and plant-associated and newly described type strains.</title>
        <authorList>
            <person name="Whitman W."/>
        </authorList>
    </citation>
    <scope>NUCLEOTIDE SEQUENCE [LARGE SCALE GENOMIC DNA]</scope>
    <source>
        <strain evidence="5 6">CGMCC 4.7097</strain>
    </source>
</reference>
<dbReference type="Proteomes" id="UP000241118">
    <property type="component" value="Unassembled WGS sequence"/>
</dbReference>
<dbReference type="InterPro" id="IPR016032">
    <property type="entry name" value="Sig_transdc_resp-reg_C-effctor"/>
</dbReference>
<dbReference type="EMBL" id="PYAX01000008">
    <property type="protein sequence ID" value="PSL53842.1"/>
    <property type="molecule type" value="Genomic_DNA"/>
</dbReference>
<evidence type="ECO:0000313" key="6">
    <source>
        <dbReference type="Proteomes" id="UP000241118"/>
    </source>
</evidence>
<dbReference type="Gene3D" id="3.40.50.2300">
    <property type="match status" value="1"/>
</dbReference>
<evidence type="ECO:0000259" key="4">
    <source>
        <dbReference type="PROSITE" id="PS50110"/>
    </source>
</evidence>
<dbReference type="PANTHER" id="PTHR43214:SF42">
    <property type="entry name" value="TRANSCRIPTIONAL REGULATORY PROTEIN DESR"/>
    <property type="match status" value="1"/>
</dbReference>
<dbReference type="GO" id="GO:0006355">
    <property type="term" value="P:regulation of DNA-templated transcription"/>
    <property type="evidence" value="ECO:0007669"/>
    <property type="project" value="InterPro"/>
</dbReference>
<organism evidence="5 6">
    <name type="scientific">Saccharothrix carnea</name>
    <dbReference type="NCBI Taxonomy" id="1280637"/>
    <lineage>
        <taxon>Bacteria</taxon>
        <taxon>Bacillati</taxon>
        <taxon>Actinomycetota</taxon>
        <taxon>Actinomycetes</taxon>
        <taxon>Pseudonocardiales</taxon>
        <taxon>Pseudonocardiaceae</taxon>
        <taxon>Saccharothrix</taxon>
    </lineage>
</organism>
<dbReference type="OrthoDB" id="9808843at2"/>
<keyword evidence="2" id="KW-0597">Phosphoprotein</keyword>
<dbReference type="InterPro" id="IPR039420">
    <property type="entry name" value="WalR-like"/>
</dbReference>
<dbReference type="SUPFAM" id="SSF46894">
    <property type="entry name" value="C-terminal effector domain of the bipartite response regulators"/>
    <property type="match status" value="1"/>
</dbReference>
<dbReference type="AlphaFoldDB" id="A0A2P8I5W5"/>
<protein>
    <submittedName>
        <fullName evidence="5">LuxR family two component transcriptional regulator</fullName>
    </submittedName>
</protein>
<evidence type="ECO:0000259" key="3">
    <source>
        <dbReference type="PROSITE" id="PS50043"/>
    </source>
</evidence>
<dbReference type="CDD" id="cd06170">
    <property type="entry name" value="LuxR_C_like"/>
    <property type="match status" value="1"/>
</dbReference>
<comment type="caution">
    <text evidence="5">The sequence shown here is derived from an EMBL/GenBank/DDBJ whole genome shotgun (WGS) entry which is preliminary data.</text>
</comment>
<sequence>MIRVVLADDEDLIRGALAALLELEDDISVVAQASDGDAAVAAVRAHRPDIAVFDLEMPRRDGVLAAEAVRGLEGVAVVIVTRHARPGVLRRALSAGVRGFVPKTTPAAQLASILRDVHAGRRYVDSEIAAAALTEGTCPLTARELDVLRYALRGGTVATIAQEAHLAAGTVRNYLSSAMTKLGVNTRYEAARLAWDEGWI</sequence>
<proteinExistence type="predicted"/>
<dbReference type="PANTHER" id="PTHR43214">
    <property type="entry name" value="TWO-COMPONENT RESPONSE REGULATOR"/>
    <property type="match status" value="1"/>
</dbReference>
<dbReference type="PROSITE" id="PS50043">
    <property type="entry name" value="HTH_LUXR_2"/>
    <property type="match status" value="1"/>
</dbReference>
<dbReference type="PROSITE" id="PS50110">
    <property type="entry name" value="RESPONSE_REGULATORY"/>
    <property type="match status" value="1"/>
</dbReference>
<dbReference type="GO" id="GO:0000160">
    <property type="term" value="P:phosphorelay signal transduction system"/>
    <property type="evidence" value="ECO:0007669"/>
    <property type="project" value="InterPro"/>
</dbReference>
<dbReference type="InterPro" id="IPR011006">
    <property type="entry name" value="CheY-like_superfamily"/>
</dbReference>
<dbReference type="SMART" id="SM00448">
    <property type="entry name" value="REC"/>
    <property type="match status" value="1"/>
</dbReference>